<evidence type="ECO:0000256" key="6">
    <source>
        <dbReference type="ARBA" id="ARBA00019973"/>
    </source>
</evidence>
<comment type="catalytic activity">
    <reaction evidence="10">
        <text>L-threonyl-[protein] + ATP = O-phospho-L-threonyl-[protein] + ADP + H(+)</text>
        <dbReference type="Rhea" id="RHEA:46608"/>
        <dbReference type="Rhea" id="RHEA-COMP:11060"/>
        <dbReference type="Rhea" id="RHEA-COMP:11605"/>
        <dbReference type="ChEBI" id="CHEBI:15378"/>
        <dbReference type="ChEBI" id="CHEBI:30013"/>
        <dbReference type="ChEBI" id="CHEBI:30616"/>
        <dbReference type="ChEBI" id="CHEBI:61977"/>
        <dbReference type="ChEBI" id="CHEBI:456216"/>
        <dbReference type="EC" id="2.7.11.1"/>
    </reaction>
</comment>
<gene>
    <name evidence="13" type="ORF">CNMCM6805_002587</name>
</gene>
<proteinExistence type="predicted"/>
<comment type="function">
    <text evidence="1">Component of the EKC/KEOPS complex that is required for the formation of a threonylcarbamoyl group on adenosine at position 37 (t(6)A37) in tRNAs that read codons beginning with adenine. The complex is probably involved in the transfer of the threonylcarbamoyl moiety of threonylcarbamoyl-AMP (TC-AMP) to the N6 group of A37. BUD32 has ATPase activity in the context of the EKC/KEOPS complex and likely plays a supporting role to the catalytic subunit KAE1. The EKC/KEOPS complex also promotes both telomere uncapping and telomere elongation. The complex is required for efficient recruitment of transcriptional coactivators.</text>
</comment>
<dbReference type="Gene3D" id="1.10.510.10">
    <property type="entry name" value="Transferase(Phosphotransferase) domain 1"/>
    <property type="match status" value="1"/>
</dbReference>
<evidence type="ECO:0000259" key="12">
    <source>
        <dbReference type="PROSITE" id="PS50011"/>
    </source>
</evidence>
<organism evidence="13 14">
    <name type="scientific">Aspergillus fumigatiaffinis</name>
    <dbReference type="NCBI Taxonomy" id="340414"/>
    <lineage>
        <taxon>Eukaryota</taxon>
        <taxon>Fungi</taxon>
        <taxon>Dikarya</taxon>
        <taxon>Ascomycota</taxon>
        <taxon>Pezizomycotina</taxon>
        <taxon>Eurotiomycetes</taxon>
        <taxon>Eurotiomycetidae</taxon>
        <taxon>Eurotiales</taxon>
        <taxon>Aspergillaceae</taxon>
        <taxon>Aspergillus</taxon>
        <taxon>Aspergillus subgen. Fumigati</taxon>
    </lineage>
</organism>
<dbReference type="GO" id="GO:0044773">
    <property type="term" value="P:mitotic DNA damage checkpoint signaling"/>
    <property type="evidence" value="ECO:0007669"/>
    <property type="project" value="TreeGrafter"/>
</dbReference>
<evidence type="ECO:0000256" key="1">
    <source>
        <dbReference type="ARBA" id="ARBA00003747"/>
    </source>
</evidence>
<dbReference type="InterPro" id="IPR008266">
    <property type="entry name" value="Tyr_kinase_AS"/>
</dbReference>
<evidence type="ECO:0000256" key="11">
    <source>
        <dbReference type="ARBA" id="ARBA00048679"/>
    </source>
</evidence>
<dbReference type="InterPro" id="IPR011009">
    <property type="entry name" value="Kinase-like_dom_sf"/>
</dbReference>
<dbReference type="EMBL" id="JAAAPX010000167">
    <property type="protein sequence ID" value="KAF4227806.1"/>
    <property type="molecule type" value="Genomic_DNA"/>
</dbReference>
<dbReference type="GO" id="GO:0005524">
    <property type="term" value="F:ATP binding"/>
    <property type="evidence" value="ECO:0007669"/>
    <property type="project" value="InterPro"/>
</dbReference>
<protein>
    <recommendedName>
        <fullName evidence="6">EKC/KEOPS complex subunit BUD32</fullName>
        <ecNumber evidence="4">2.7.11.1</ecNumber>
    </recommendedName>
    <alternativeName>
        <fullName evidence="8 9">Atypical Serine/threonine protein kinase BUD32</fullName>
    </alternativeName>
    <alternativeName>
        <fullName evidence="5">EKC/KEOPS complex subunit bud32</fullName>
    </alternativeName>
</protein>
<dbReference type="PANTHER" id="PTHR44167">
    <property type="entry name" value="OVARIAN-SPECIFIC SERINE/THREONINE-PROTEIN KINASE LOK-RELATED"/>
    <property type="match status" value="1"/>
</dbReference>
<keyword evidence="7" id="KW-0779">Telomere</keyword>
<dbReference type="Pfam" id="PF00069">
    <property type="entry name" value="Pkinase"/>
    <property type="match status" value="1"/>
</dbReference>
<dbReference type="PROSITE" id="PS00109">
    <property type="entry name" value="PROTEIN_KINASE_TYR"/>
    <property type="match status" value="1"/>
</dbReference>
<comment type="caution">
    <text evidence="13">The sequence shown here is derived from an EMBL/GenBank/DDBJ whole genome shotgun (WGS) entry which is preliminary data.</text>
</comment>
<dbReference type="Proteomes" id="UP000653565">
    <property type="component" value="Unassembled WGS sequence"/>
</dbReference>
<dbReference type="EC" id="2.7.11.1" evidence="4"/>
<sequence length="392" mass="44600">MDSRRIELIPNTYTEDDGYLCNGSTEPTKRSEDIQLWHDRLRWRVKVTFKGCNGISSRKNKAKRRASLESLIFLIDFDSIPLINDTVTELVVEEKNILSRGPLLPLKAKSLSSAGSDTVTEVHSSWTYTVQEDDTRVRYLPFKKYSTLPYKAVTEMDVTRKISGCVYLIRSGGSLYIYKSIERPFYRPYDSTTFELELNILLELQGCSNIAQLKCLVVSPSPYLTDVDASEVRVIRGMLLEFYPCGTLEDAIEQRDGREGSWRVWPKQIAMALLAMHRRGITHMDLAPRNVVLNEDHEAVLIDIGVGFTHELLAPEIRLELDPLGLPCETRCLQDVWSFGKLLLQLSNLDTEGVFGDHLRLLGGQLCKEDPCSRMTLLEAVELLQTSQKDMF</sequence>
<dbReference type="GO" id="GO:0004674">
    <property type="term" value="F:protein serine/threonine kinase activity"/>
    <property type="evidence" value="ECO:0007669"/>
    <property type="project" value="UniProtKB-EC"/>
</dbReference>
<dbReference type="PANTHER" id="PTHR44167:SF24">
    <property type="entry name" value="SERINE_THREONINE-PROTEIN KINASE CHK2"/>
    <property type="match status" value="1"/>
</dbReference>
<evidence type="ECO:0000256" key="9">
    <source>
        <dbReference type="ARBA" id="ARBA00033194"/>
    </source>
</evidence>
<comment type="catalytic activity">
    <reaction evidence="11">
        <text>L-seryl-[protein] + ATP = O-phospho-L-seryl-[protein] + ADP + H(+)</text>
        <dbReference type="Rhea" id="RHEA:17989"/>
        <dbReference type="Rhea" id="RHEA-COMP:9863"/>
        <dbReference type="Rhea" id="RHEA-COMP:11604"/>
        <dbReference type="ChEBI" id="CHEBI:15378"/>
        <dbReference type="ChEBI" id="CHEBI:29999"/>
        <dbReference type="ChEBI" id="CHEBI:30616"/>
        <dbReference type="ChEBI" id="CHEBI:83421"/>
        <dbReference type="ChEBI" id="CHEBI:456216"/>
        <dbReference type="EC" id="2.7.11.1"/>
    </reaction>
</comment>
<evidence type="ECO:0000256" key="5">
    <source>
        <dbReference type="ARBA" id="ARBA00013948"/>
    </source>
</evidence>
<keyword evidence="7" id="KW-0158">Chromosome</keyword>
<evidence type="ECO:0000256" key="10">
    <source>
        <dbReference type="ARBA" id="ARBA00047899"/>
    </source>
</evidence>
<feature type="domain" description="Protein kinase" evidence="12">
    <location>
        <begin position="142"/>
        <end position="392"/>
    </location>
</feature>
<dbReference type="PROSITE" id="PS50011">
    <property type="entry name" value="PROTEIN_KINASE_DOM"/>
    <property type="match status" value="1"/>
</dbReference>
<reference evidence="13" key="1">
    <citation type="journal article" date="2020" name="bioRxiv">
        <title>Genomic and phenotypic heterogeneity of clinical isolates of the human pathogens Aspergillus fumigatus, Aspergillus lentulus and Aspergillus fumigatiaffinis.</title>
        <authorList>
            <person name="dos Santos R.A.C."/>
            <person name="Steenwyk J.L."/>
            <person name="Rivero-Menendez O."/>
            <person name="Mead M.E."/>
            <person name="Silva L.P."/>
            <person name="Bastos R.W."/>
            <person name="Alastruey-Izquierdo A."/>
            <person name="Goldman G.H."/>
            <person name="Rokas A."/>
        </authorList>
    </citation>
    <scope>NUCLEOTIDE SEQUENCE</scope>
    <source>
        <strain evidence="13">CNM-CM6805</strain>
    </source>
</reference>
<dbReference type="SUPFAM" id="SSF56112">
    <property type="entry name" value="Protein kinase-like (PK-like)"/>
    <property type="match status" value="1"/>
</dbReference>
<name>A0A8H4M3E5_9EURO</name>
<dbReference type="GO" id="GO:0005634">
    <property type="term" value="C:nucleus"/>
    <property type="evidence" value="ECO:0007669"/>
    <property type="project" value="TreeGrafter"/>
</dbReference>
<evidence type="ECO:0000313" key="13">
    <source>
        <dbReference type="EMBL" id="KAF4227806.1"/>
    </source>
</evidence>
<dbReference type="GO" id="GO:0000781">
    <property type="term" value="C:chromosome, telomeric region"/>
    <property type="evidence" value="ECO:0007669"/>
    <property type="project" value="UniProtKB-SubCell"/>
</dbReference>
<comment type="subcellular location">
    <subcellularLocation>
        <location evidence="2">Chromosome</location>
        <location evidence="2">Telomere</location>
    </subcellularLocation>
</comment>
<dbReference type="InterPro" id="IPR000719">
    <property type="entry name" value="Prot_kinase_dom"/>
</dbReference>
<reference evidence="13" key="2">
    <citation type="submission" date="2020-04" db="EMBL/GenBank/DDBJ databases">
        <authorList>
            <person name="Santos R.A.C."/>
            <person name="Steenwyk J.L."/>
            <person name="Rivero-Menendez O."/>
            <person name="Mead M.E."/>
            <person name="Silva L.P."/>
            <person name="Bastos R.W."/>
            <person name="Alastruey-Izquierdo A."/>
            <person name="Goldman G.H."/>
            <person name="Rokas A."/>
        </authorList>
    </citation>
    <scope>NUCLEOTIDE SEQUENCE</scope>
    <source>
        <strain evidence="13">CNM-CM6805</strain>
    </source>
</reference>
<dbReference type="SMART" id="SM00220">
    <property type="entry name" value="S_TKc"/>
    <property type="match status" value="1"/>
</dbReference>
<evidence type="ECO:0000256" key="3">
    <source>
        <dbReference type="ARBA" id="ARBA00011534"/>
    </source>
</evidence>
<evidence type="ECO:0000256" key="8">
    <source>
        <dbReference type="ARBA" id="ARBA00030980"/>
    </source>
</evidence>
<evidence type="ECO:0000256" key="4">
    <source>
        <dbReference type="ARBA" id="ARBA00012513"/>
    </source>
</evidence>
<accession>A0A8H4M3E5</accession>
<evidence type="ECO:0000256" key="2">
    <source>
        <dbReference type="ARBA" id="ARBA00004574"/>
    </source>
</evidence>
<dbReference type="AlphaFoldDB" id="A0A8H4M3E5"/>
<evidence type="ECO:0000256" key="7">
    <source>
        <dbReference type="ARBA" id="ARBA00022895"/>
    </source>
</evidence>
<comment type="subunit">
    <text evidence="3">Component of the EKC/KEOPS complex composed of at least BUD32, CGI121, GON7, KAE1 and PCC1; the whole complex dimerizes.</text>
</comment>
<evidence type="ECO:0000313" key="14">
    <source>
        <dbReference type="Proteomes" id="UP000653565"/>
    </source>
</evidence>
<keyword evidence="14" id="KW-1185">Reference proteome</keyword>